<feature type="transmembrane region" description="Helical" evidence="1">
    <location>
        <begin position="93"/>
        <end position="114"/>
    </location>
</feature>
<protein>
    <submittedName>
        <fullName evidence="2">Transmembrane protein</fullName>
    </submittedName>
</protein>
<feature type="transmembrane region" description="Helical" evidence="1">
    <location>
        <begin position="327"/>
        <end position="346"/>
    </location>
</feature>
<dbReference type="HOGENOM" id="CLU_019353_0_0_6"/>
<dbReference type="EnsemblBacteria" id="CAQ44210">
    <property type="protein sequence ID" value="CAQ44210"/>
    <property type="gene ID" value="Smlt0626"/>
</dbReference>
<dbReference type="PROSITE" id="PS51257">
    <property type="entry name" value="PROKAR_LIPOPROTEIN"/>
    <property type="match status" value="1"/>
</dbReference>
<keyword evidence="1 2" id="KW-0812">Transmembrane</keyword>
<feature type="transmembrane region" description="Helical" evidence="1">
    <location>
        <begin position="181"/>
        <end position="197"/>
    </location>
</feature>
<feature type="transmembrane region" description="Helical" evidence="1">
    <location>
        <begin position="65"/>
        <end position="86"/>
    </location>
</feature>
<dbReference type="PATRIC" id="fig|522373.3.peg.595"/>
<feature type="transmembrane region" description="Helical" evidence="1">
    <location>
        <begin position="256"/>
        <end position="272"/>
    </location>
</feature>
<feature type="transmembrane region" description="Helical" evidence="1">
    <location>
        <begin position="279"/>
        <end position="296"/>
    </location>
</feature>
<gene>
    <name evidence="2" type="ordered locus">Smlt0626</name>
</gene>
<evidence type="ECO:0000256" key="1">
    <source>
        <dbReference type="SAM" id="Phobius"/>
    </source>
</evidence>
<dbReference type="eggNOG" id="COG1269">
    <property type="taxonomic scope" value="Bacteria"/>
</dbReference>
<feature type="transmembrane region" description="Helical" evidence="1">
    <location>
        <begin position="158"/>
        <end position="175"/>
    </location>
</feature>
<feature type="transmembrane region" description="Helical" evidence="1">
    <location>
        <begin position="120"/>
        <end position="146"/>
    </location>
</feature>
<name>B2FLV6_STRMK</name>
<keyword evidence="3" id="KW-1185">Reference proteome</keyword>
<organism evidence="2 3">
    <name type="scientific">Stenotrophomonas maltophilia (strain K279a)</name>
    <dbReference type="NCBI Taxonomy" id="522373"/>
    <lineage>
        <taxon>Bacteria</taxon>
        <taxon>Pseudomonadati</taxon>
        <taxon>Pseudomonadota</taxon>
        <taxon>Gammaproteobacteria</taxon>
        <taxon>Lysobacterales</taxon>
        <taxon>Lysobacteraceae</taxon>
        <taxon>Stenotrophomonas</taxon>
        <taxon>Stenotrophomonas maltophilia group</taxon>
    </lineage>
</organism>
<evidence type="ECO:0000313" key="3">
    <source>
        <dbReference type="Proteomes" id="UP000008840"/>
    </source>
</evidence>
<sequence length="649" mass="69671">MKQAIRSVNGADGAGAAMTPVWAACVALLSSFLVILMVTPFAPAMPFESLDGSWMYAMNHAVAEQLRFGTQIVFTFGPLASVYTTLYHPATDLLMLGGSLLIAAALFAGMFAVAPPRWRAWLLLLPLVLGLGVSRDVAFLFLPVLLPCVVMRGIERGRAYSAVVCLIAAAMAILPLVKGNFGVMVALASAATILLGWRLDRRTVMLALAVQLIVMPMAWMASGQALPDLPRYFIAQAPIISGYTDGMSVVGRGKDILYFLLAAVVLVGLSLCSGGRRYWHVTLLVAAYLFVTFKSGFVRHDLHALTAAVALTMVGAFLCIHNAGRAGMLALVIGLAGWWAITDPYAPVTPKSLSAQFAQSIQRPAAGLVTRMIEPEALGNQFKAISAAIGSRAPFAGYTGTADVYPTELAPLIAAGSTWVPRPILQSYSVYTPALATANADHLLKDPPSRIYFKVDPIDHRYPAMDDGASWLPLLGSYTPVALEGGYAVLQRSGRPPMALQPQDAQLTVARVDQEVAVPDWREPVWVSMDIRPTPAGRIASTLYKLPKLSIKVRFENGLTADYRLIAGSTRTGFLLSPTVADARDFVALSSGSREELLRGHRVVAFTVYGDSGTRRFWNSSFPVTFARLPIPEAAGTDRVLAAAQEPAH</sequence>
<accession>B2FLV6</accession>
<feature type="transmembrane region" description="Helical" evidence="1">
    <location>
        <begin position="204"/>
        <end position="222"/>
    </location>
</feature>
<evidence type="ECO:0000313" key="2">
    <source>
        <dbReference type="EMBL" id="CAQ44210.1"/>
    </source>
</evidence>
<dbReference type="AlphaFoldDB" id="B2FLV6"/>
<keyword evidence="1" id="KW-0472">Membrane</keyword>
<proteinExistence type="predicted"/>
<dbReference type="RefSeq" id="WP_012479063.1">
    <property type="nucleotide sequence ID" value="NC_010943.1"/>
</dbReference>
<keyword evidence="1" id="KW-1133">Transmembrane helix</keyword>
<feature type="transmembrane region" description="Helical" evidence="1">
    <location>
        <begin position="21"/>
        <end position="45"/>
    </location>
</feature>
<dbReference type="KEGG" id="sml:Smlt0626"/>
<feature type="transmembrane region" description="Helical" evidence="1">
    <location>
        <begin position="302"/>
        <end position="320"/>
    </location>
</feature>
<reference evidence="2 3" key="1">
    <citation type="journal article" date="2008" name="Genome Biol.">
        <title>The complete genome, comparative and functional analysis of Stenotrophomonas maltophilia reveals an organism heavily shielded by drug resistance determinants.</title>
        <authorList>
            <person name="Crossman L.C."/>
            <person name="Gould V.C."/>
            <person name="Dow J.M."/>
            <person name="Vernikos G.S."/>
            <person name="Okazaki A."/>
            <person name="Sebaihia M."/>
            <person name="Saunders D."/>
            <person name="Arrowsmith C."/>
            <person name="Carver T."/>
            <person name="Peters N."/>
            <person name="Adlem E."/>
            <person name="Kerhornou A."/>
            <person name="Lord A."/>
            <person name="Murphy L."/>
            <person name="Seeger K."/>
            <person name="Squares R."/>
            <person name="Rutter S."/>
            <person name="Quail M.A."/>
            <person name="Rajandream M.A."/>
            <person name="Harris D."/>
            <person name="Churcher C."/>
            <person name="Bentley S.D."/>
            <person name="Parkhill J."/>
            <person name="Thomson N.R."/>
            <person name="Avison M.B."/>
        </authorList>
    </citation>
    <scope>NUCLEOTIDE SEQUENCE [LARGE SCALE GENOMIC DNA]</scope>
    <source>
        <strain evidence="2 3">K279a</strain>
    </source>
</reference>
<dbReference type="Proteomes" id="UP000008840">
    <property type="component" value="Chromosome"/>
</dbReference>
<dbReference type="EMBL" id="AM743169">
    <property type="protein sequence ID" value="CAQ44210.1"/>
    <property type="molecule type" value="Genomic_DNA"/>
</dbReference>